<evidence type="ECO:0000313" key="1">
    <source>
        <dbReference type="EMBL" id="KAH7650824.1"/>
    </source>
</evidence>
<organism evidence="1 2">
    <name type="scientific">Dioscorea alata</name>
    <name type="common">Purple yam</name>
    <dbReference type="NCBI Taxonomy" id="55571"/>
    <lineage>
        <taxon>Eukaryota</taxon>
        <taxon>Viridiplantae</taxon>
        <taxon>Streptophyta</taxon>
        <taxon>Embryophyta</taxon>
        <taxon>Tracheophyta</taxon>
        <taxon>Spermatophyta</taxon>
        <taxon>Magnoliopsida</taxon>
        <taxon>Liliopsida</taxon>
        <taxon>Dioscoreales</taxon>
        <taxon>Dioscoreaceae</taxon>
        <taxon>Dioscorea</taxon>
    </lineage>
</organism>
<comment type="caution">
    <text evidence="1">The sequence shown here is derived from an EMBL/GenBank/DDBJ whole genome shotgun (WGS) entry which is preliminary data.</text>
</comment>
<reference evidence="2" key="1">
    <citation type="journal article" date="2022" name="Nat. Commun.">
        <title>Chromosome evolution and the genetic basis of agronomically important traits in greater yam.</title>
        <authorList>
            <person name="Bredeson J.V."/>
            <person name="Lyons J.B."/>
            <person name="Oniyinde I.O."/>
            <person name="Okereke N.R."/>
            <person name="Kolade O."/>
            <person name="Nnabue I."/>
            <person name="Nwadili C.O."/>
            <person name="Hribova E."/>
            <person name="Parker M."/>
            <person name="Nwogha J."/>
            <person name="Shu S."/>
            <person name="Carlson J."/>
            <person name="Kariba R."/>
            <person name="Muthemba S."/>
            <person name="Knop K."/>
            <person name="Barton G.J."/>
            <person name="Sherwood A.V."/>
            <person name="Lopez-Montes A."/>
            <person name="Asiedu R."/>
            <person name="Jamnadass R."/>
            <person name="Muchugi A."/>
            <person name="Goodstein D."/>
            <person name="Egesi C.N."/>
            <person name="Featherston J."/>
            <person name="Asfaw A."/>
            <person name="Simpson G.G."/>
            <person name="Dolezel J."/>
            <person name="Hendre P.S."/>
            <person name="Van Deynze A."/>
            <person name="Kumar P.L."/>
            <person name="Obidiegwu J.E."/>
            <person name="Bhattacharjee R."/>
            <person name="Rokhsar D.S."/>
        </authorList>
    </citation>
    <scope>NUCLEOTIDE SEQUENCE [LARGE SCALE GENOMIC DNA]</scope>
    <source>
        <strain evidence="2">cv. TDa95/00328</strain>
    </source>
</reference>
<accession>A0ACB7TQ11</accession>
<name>A0ACB7TQ11_DIOAL</name>
<protein>
    <submittedName>
        <fullName evidence="1">Uncharacterized protein</fullName>
    </submittedName>
</protein>
<evidence type="ECO:0000313" key="2">
    <source>
        <dbReference type="Proteomes" id="UP000827976"/>
    </source>
</evidence>
<proteinExistence type="predicted"/>
<sequence length="125" mass="13617">MRPLSRRCRPSPGRPGFARPCASCPAARPVGAALTRPLHQGRAPTVPCRPRRGAGVPLGFSARLRTARQLRISPARFFRAMWLRSPRRASVAVLSRSSVLCPLAYRKAIADQPGPFFEGSVAPFT</sequence>
<dbReference type="Proteomes" id="UP000827976">
    <property type="component" value="Chromosome 20"/>
</dbReference>
<gene>
    <name evidence="1" type="ORF">IHE45_20G016700</name>
</gene>
<dbReference type="EMBL" id="CM037030">
    <property type="protein sequence ID" value="KAH7650824.1"/>
    <property type="molecule type" value="Genomic_DNA"/>
</dbReference>
<keyword evidence="2" id="KW-1185">Reference proteome</keyword>